<dbReference type="Proteomes" id="UP000712600">
    <property type="component" value="Unassembled WGS sequence"/>
</dbReference>
<dbReference type="EMBL" id="QGKX02001290">
    <property type="protein sequence ID" value="KAF3537577.1"/>
    <property type="molecule type" value="Genomic_DNA"/>
</dbReference>
<reference evidence="2" key="1">
    <citation type="submission" date="2019-12" db="EMBL/GenBank/DDBJ databases">
        <title>Genome sequencing and annotation of Brassica cretica.</title>
        <authorList>
            <person name="Studholme D.J."/>
            <person name="Sarris P."/>
        </authorList>
    </citation>
    <scope>NUCLEOTIDE SEQUENCE</scope>
    <source>
        <strain evidence="2">PFS-109/04</strain>
        <tissue evidence="2">Leaf</tissue>
    </source>
</reference>
<evidence type="ECO:0000313" key="2">
    <source>
        <dbReference type="EMBL" id="KAF3537577.1"/>
    </source>
</evidence>
<evidence type="ECO:0000256" key="1">
    <source>
        <dbReference type="SAM" id="MobiDB-lite"/>
    </source>
</evidence>
<protein>
    <submittedName>
        <fullName evidence="2">Uncharacterized protein</fullName>
    </submittedName>
</protein>
<evidence type="ECO:0000313" key="3">
    <source>
        <dbReference type="Proteomes" id="UP000712600"/>
    </source>
</evidence>
<organism evidence="2 3">
    <name type="scientific">Brassica cretica</name>
    <name type="common">Mustard</name>
    <dbReference type="NCBI Taxonomy" id="69181"/>
    <lineage>
        <taxon>Eukaryota</taxon>
        <taxon>Viridiplantae</taxon>
        <taxon>Streptophyta</taxon>
        <taxon>Embryophyta</taxon>
        <taxon>Tracheophyta</taxon>
        <taxon>Spermatophyta</taxon>
        <taxon>Magnoliopsida</taxon>
        <taxon>eudicotyledons</taxon>
        <taxon>Gunneridae</taxon>
        <taxon>Pentapetalae</taxon>
        <taxon>rosids</taxon>
        <taxon>malvids</taxon>
        <taxon>Brassicales</taxon>
        <taxon>Brassicaceae</taxon>
        <taxon>Brassiceae</taxon>
        <taxon>Brassica</taxon>
    </lineage>
</organism>
<feature type="region of interest" description="Disordered" evidence="1">
    <location>
        <begin position="35"/>
        <end position="61"/>
    </location>
</feature>
<sequence>MCSCAAFCLQCRTVRRRGFRSRRFSGDALKAVEEEGQYAGEDSEAADSPVTHSKRDHRSHLAAAESVRDDPFDLFSGASVPTVFEVRISAVLTRHGLREDAKG</sequence>
<dbReference type="AlphaFoldDB" id="A0A8S9Q5U9"/>
<name>A0A8S9Q5U9_BRACR</name>
<gene>
    <name evidence="2" type="ORF">F2Q69_00019529</name>
</gene>
<proteinExistence type="predicted"/>
<comment type="caution">
    <text evidence="2">The sequence shown here is derived from an EMBL/GenBank/DDBJ whole genome shotgun (WGS) entry which is preliminary data.</text>
</comment>
<accession>A0A8S9Q5U9</accession>